<dbReference type="SMR" id="A0A194W5M3"/>
<dbReference type="PANTHER" id="PTHR48022:SF21">
    <property type="entry name" value="QUINATE TRANSPORTER, PUTATIVE (AFU_ORTHOLOGUE AFUA_6G06960)-RELATED"/>
    <property type="match status" value="1"/>
</dbReference>
<keyword evidence="3 7" id="KW-0812">Transmembrane</keyword>
<evidence type="ECO:0000256" key="4">
    <source>
        <dbReference type="ARBA" id="ARBA00022989"/>
    </source>
</evidence>
<name>A0A194W5M3_CYTMA</name>
<evidence type="ECO:0000313" key="9">
    <source>
        <dbReference type="EMBL" id="KUI71373.1"/>
    </source>
</evidence>
<dbReference type="InterPro" id="IPR005828">
    <property type="entry name" value="MFS_sugar_transport-like"/>
</dbReference>
<keyword evidence="4 7" id="KW-1133">Transmembrane helix</keyword>
<sequence length="149" mass="16726">MGLRFFQFGWGPCCWIYVSEIPTARLRTLNVAIAAATQWLINFVIARCTLTMLDTMTWGTWILFGTFCALTFLFAWFLIPETKGMSLEKMDELFGITDDFLRVLDENQRERAASSTGTGQDQVVGLSSLMRTGTGSEKRNTGSSKDMPV</sequence>
<accession>A0A194W5M3</accession>
<dbReference type="OrthoDB" id="8120565at2759"/>
<dbReference type="PANTHER" id="PTHR48022">
    <property type="entry name" value="PLASTIDIC GLUCOSE TRANSPORTER 4"/>
    <property type="match status" value="1"/>
</dbReference>
<feature type="transmembrane region" description="Helical" evidence="7">
    <location>
        <begin position="58"/>
        <end position="79"/>
    </location>
</feature>
<dbReference type="InterPro" id="IPR020846">
    <property type="entry name" value="MFS_dom"/>
</dbReference>
<evidence type="ECO:0000256" key="6">
    <source>
        <dbReference type="SAM" id="MobiDB-lite"/>
    </source>
</evidence>
<evidence type="ECO:0000313" key="10">
    <source>
        <dbReference type="Proteomes" id="UP000078559"/>
    </source>
</evidence>
<evidence type="ECO:0000256" key="7">
    <source>
        <dbReference type="SAM" id="Phobius"/>
    </source>
</evidence>
<organism evidence="9 10">
    <name type="scientific">Cytospora mali</name>
    <name type="common">Apple Valsa canker fungus</name>
    <name type="synonym">Valsa mali</name>
    <dbReference type="NCBI Taxonomy" id="578113"/>
    <lineage>
        <taxon>Eukaryota</taxon>
        <taxon>Fungi</taxon>
        <taxon>Dikarya</taxon>
        <taxon>Ascomycota</taxon>
        <taxon>Pezizomycotina</taxon>
        <taxon>Sordariomycetes</taxon>
        <taxon>Sordariomycetidae</taxon>
        <taxon>Diaporthales</taxon>
        <taxon>Cytosporaceae</taxon>
        <taxon>Cytospora</taxon>
    </lineage>
</organism>
<protein>
    <submittedName>
        <fullName evidence="9">Quinate permease</fullName>
    </submittedName>
</protein>
<feature type="region of interest" description="Disordered" evidence="6">
    <location>
        <begin position="130"/>
        <end position="149"/>
    </location>
</feature>
<keyword evidence="10" id="KW-1185">Reference proteome</keyword>
<feature type="domain" description="Major facilitator superfamily (MFS) profile" evidence="8">
    <location>
        <begin position="1"/>
        <end position="83"/>
    </location>
</feature>
<dbReference type="Proteomes" id="UP000078559">
    <property type="component" value="Chromosome 7"/>
</dbReference>
<comment type="subcellular location">
    <subcellularLocation>
        <location evidence="1">Membrane</location>
        <topology evidence="1">Multi-pass membrane protein</topology>
    </subcellularLocation>
</comment>
<dbReference type="Pfam" id="PF00083">
    <property type="entry name" value="Sugar_tr"/>
    <property type="match status" value="1"/>
</dbReference>
<keyword evidence="5 7" id="KW-0472">Membrane</keyword>
<evidence type="ECO:0000259" key="8">
    <source>
        <dbReference type="PROSITE" id="PS50850"/>
    </source>
</evidence>
<evidence type="ECO:0000256" key="2">
    <source>
        <dbReference type="ARBA" id="ARBA00010992"/>
    </source>
</evidence>
<reference evidence="9" key="1">
    <citation type="submission" date="2014-12" db="EMBL/GenBank/DDBJ databases">
        <title>Genome Sequence of Valsa Canker Pathogens Uncovers a Specific Adaption of Colonization on Woody Bark.</title>
        <authorList>
            <person name="Yin Z."/>
            <person name="Liu H."/>
            <person name="Gao X."/>
            <person name="Li Z."/>
            <person name="Song N."/>
            <person name="Ke X."/>
            <person name="Dai Q."/>
            <person name="Wu Y."/>
            <person name="Sun Y."/>
            <person name="Xu J.-R."/>
            <person name="Kang Z.K."/>
            <person name="Wang L."/>
            <person name="Huang L."/>
        </authorList>
    </citation>
    <scope>NUCLEOTIDE SEQUENCE [LARGE SCALE GENOMIC DNA]</scope>
    <source>
        <strain evidence="9">03-8</strain>
    </source>
</reference>
<dbReference type="AlphaFoldDB" id="A0A194W5M3"/>
<feature type="transmembrane region" description="Helical" evidence="7">
    <location>
        <begin position="29"/>
        <end position="46"/>
    </location>
</feature>
<comment type="similarity">
    <text evidence="2">Belongs to the major facilitator superfamily. Sugar transporter (TC 2.A.1.1) family.</text>
</comment>
<dbReference type="Gene3D" id="1.20.1250.20">
    <property type="entry name" value="MFS general substrate transporter like domains"/>
    <property type="match status" value="1"/>
</dbReference>
<dbReference type="GO" id="GO:0016020">
    <property type="term" value="C:membrane"/>
    <property type="evidence" value="ECO:0007669"/>
    <property type="project" value="UniProtKB-SubCell"/>
</dbReference>
<dbReference type="GO" id="GO:0005351">
    <property type="term" value="F:carbohydrate:proton symporter activity"/>
    <property type="evidence" value="ECO:0007669"/>
    <property type="project" value="TreeGrafter"/>
</dbReference>
<evidence type="ECO:0000256" key="1">
    <source>
        <dbReference type="ARBA" id="ARBA00004141"/>
    </source>
</evidence>
<dbReference type="PROSITE" id="PS50850">
    <property type="entry name" value="MFS"/>
    <property type="match status" value="1"/>
</dbReference>
<evidence type="ECO:0000256" key="3">
    <source>
        <dbReference type="ARBA" id="ARBA00022692"/>
    </source>
</evidence>
<dbReference type="SUPFAM" id="SSF103473">
    <property type="entry name" value="MFS general substrate transporter"/>
    <property type="match status" value="1"/>
</dbReference>
<dbReference type="InterPro" id="IPR050360">
    <property type="entry name" value="MFS_Sugar_Transporters"/>
</dbReference>
<dbReference type="EMBL" id="CM003104">
    <property type="protein sequence ID" value="KUI71373.1"/>
    <property type="molecule type" value="Genomic_DNA"/>
</dbReference>
<evidence type="ECO:0000256" key="5">
    <source>
        <dbReference type="ARBA" id="ARBA00023136"/>
    </source>
</evidence>
<dbReference type="InterPro" id="IPR036259">
    <property type="entry name" value="MFS_trans_sf"/>
</dbReference>
<gene>
    <name evidence="9" type="ORF">VM1G_06973</name>
</gene>
<proteinExistence type="inferred from homology"/>